<evidence type="ECO:0000313" key="5">
    <source>
        <dbReference type="Proteomes" id="UP000006671"/>
    </source>
</evidence>
<dbReference type="Proteomes" id="UP000006671">
    <property type="component" value="Unassembled WGS sequence"/>
</dbReference>
<feature type="non-terminal residue" evidence="4">
    <location>
        <position position="1"/>
    </location>
</feature>
<reference evidence="4 5" key="1">
    <citation type="journal article" date="2010" name="Cell">
        <title>The genome of Naegleria gruberi illuminates early eukaryotic versatility.</title>
        <authorList>
            <person name="Fritz-Laylin L.K."/>
            <person name="Prochnik S.E."/>
            <person name="Ginger M.L."/>
            <person name="Dacks J.B."/>
            <person name="Carpenter M.L."/>
            <person name="Field M.C."/>
            <person name="Kuo A."/>
            <person name="Paredez A."/>
            <person name="Chapman J."/>
            <person name="Pham J."/>
            <person name="Shu S."/>
            <person name="Neupane R."/>
            <person name="Cipriano M."/>
            <person name="Mancuso J."/>
            <person name="Tu H."/>
            <person name="Salamov A."/>
            <person name="Lindquist E."/>
            <person name="Shapiro H."/>
            <person name="Lucas S."/>
            <person name="Grigoriev I.V."/>
            <person name="Cande W.Z."/>
            <person name="Fulton C."/>
            <person name="Rokhsar D.S."/>
            <person name="Dawson S.C."/>
        </authorList>
    </citation>
    <scope>NUCLEOTIDE SEQUENCE [LARGE SCALE GENOMIC DNA]</scope>
    <source>
        <strain evidence="4 5">NEG-M</strain>
    </source>
</reference>
<comment type="similarity">
    <text evidence="1">Belongs to the AB hydrolase superfamily.</text>
</comment>
<name>D2V7Y5_NAEGR</name>
<dbReference type="SUPFAM" id="SSF53474">
    <property type="entry name" value="alpha/beta-Hydrolases"/>
    <property type="match status" value="1"/>
</dbReference>
<dbReference type="InParanoid" id="D2V7Y5"/>
<dbReference type="Pfam" id="PF00561">
    <property type="entry name" value="Abhydrolase_1"/>
    <property type="match status" value="1"/>
</dbReference>
<evidence type="ECO:0000256" key="2">
    <source>
        <dbReference type="ARBA" id="ARBA00022801"/>
    </source>
</evidence>
<dbReference type="PANTHER" id="PTHR46118:SF4">
    <property type="entry name" value="PROTEIN ABHD11"/>
    <property type="match status" value="1"/>
</dbReference>
<sequence>TNGGSESIIKKDTLLFMHGLLGSSQNYVSLINNYHPELLKGEREAFLMDCRNHGRSLHTKSMTYDDLADDILNLCEEQQLEKVNLVGHSMSGKAIMNMLLRETMNGNEKELLKKFNKIVVVDISPVDYTQDSRWVIQNHIKAMKGIDLSKLKTRNQAEIILKDLSNGNISRDVRLFLLTNLMRKTLDDNSVKWEWRCNLDVIEEYLIQIGSFPFKVRDDPLGIYAQLAPIQYNYDNILFLRGENSMYVTDKYEEITKLFFPRAKFKTIKNASHWVHADNPNDFAASLTGFI</sequence>
<dbReference type="GeneID" id="8860278"/>
<proteinExistence type="inferred from homology"/>
<dbReference type="PANTHER" id="PTHR46118">
    <property type="entry name" value="PROTEIN ABHD11"/>
    <property type="match status" value="1"/>
</dbReference>
<feature type="domain" description="AB hydrolase-1" evidence="3">
    <location>
        <begin position="13"/>
        <end position="280"/>
    </location>
</feature>
<keyword evidence="5" id="KW-1185">Reference proteome</keyword>
<feature type="non-terminal residue" evidence="4">
    <location>
        <position position="291"/>
    </location>
</feature>
<dbReference type="OrthoDB" id="8119704at2759"/>
<dbReference type="STRING" id="5762.D2V7Y5"/>
<dbReference type="KEGG" id="ngr:NAEGRDRAFT_3026"/>
<accession>D2V7Y5</accession>
<dbReference type="OMA" id="QFICMSL"/>
<protein>
    <submittedName>
        <fullName evidence="4">Predicted protein</fullName>
    </submittedName>
</protein>
<dbReference type="eggNOG" id="KOG2382">
    <property type="taxonomic scope" value="Eukaryota"/>
</dbReference>
<dbReference type="RefSeq" id="XP_002679833.1">
    <property type="nucleotide sequence ID" value="XM_002679787.1"/>
</dbReference>
<dbReference type="InterPro" id="IPR000073">
    <property type="entry name" value="AB_hydrolase_1"/>
</dbReference>
<organism evidence="5">
    <name type="scientific">Naegleria gruberi</name>
    <name type="common">Amoeba</name>
    <dbReference type="NCBI Taxonomy" id="5762"/>
    <lineage>
        <taxon>Eukaryota</taxon>
        <taxon>Discoba</taxon>
        <taxon>Heterolobosea</taxon>
        <taxon>Tetramitia</taxon>
        <taxon>Eutetramitia</taxon>
        <taxon>Vahlkampfiidae</taxon>
        <taxon>Naegleria</taxon>
    </lineage>
</organism>
<dbReference type="AlphaFoldDB" id="D2V7Y5"/>
<evidence type="ECO:0000313" key="4">
    <source>
        <dbReference type="EMBL" id="EFC47089.1"/>
    </source>
</evidence>
<gene>
    <name evidence="4" type="ORF">NAEGRDRAFT_3026</name>
</gene>
<dbReference type="GO" id="GO:0052689">
    <property type="term" value="F:carboxylic ester hydrolase activity"/>
    <property type="evidence" value="ECO:0007669"/>
    <property type="project" value="TreeGrafter"/>
</dbReference>
<evidence type="ECO:0000259" key="3">
    <source>
        <dbReference type="Pfam" id="PF00561"/>
    </source>
</evidence>
<keyword evidence="2" id="KW-0378">Hydrolase</keyword>
<dbReference type="VEuPathDB" id="AmoebaDB:NAEGRDRAFT_3026"/>
<dbReference type="Gene3D" id="3.40.50.1820">
    <property type="entry name" value="alpha/beta hydrolase"/>
    <property type="match status" value="1"/>
</dbReference>
<dbReference type="InterPro" id="IPR029058">
    <property type="entry name" value="AB_hydrolase_fold"/>
</dbReference>
<dbReference type="EMBL" id="GG738856">
    <property type="protein sequence ID" value="EFC47089.1"/>
    <property type="molecule type" value="Genomic_DNA"/>
</dbReference>
<evidence type="ECO:0000256" key="1">
    <source>
        <dbReference type="ARBA" id="ARBA00008645"/>
    </source>
</evidence>